<dbReference type="GO" id="GO:0051301">
    <property type="term" value="P:cell division"/>
    <property type="evidence" value="ECO:0007669"/>
    <property type="project" value="UniProtKB-KW"/>
</dbReference>
<proteinExistence type="predicted"/>
<sequence length="54" mass="5763">MIKCVEACGVDVLDVYSDAYNYGSILTATEKELGACVIDIGEDVTQVAFMNAVN</sequence>
<dbReference type="Gene3D" id="3.30.420.40">
    <property type="match status" value="1"/>
</dbReference>
<name>A0A380E1B7_STAAU</name>
<keyword evidence="1" id="KW-0131">Cell cycle</keyword>
<accession>A0A380E1B7</accession>
<organism evidence="1 2">
    <name type="scientific">Staphylococcus aureus</name>
    <dbReference type="NCBI Taxonomy" id="1280"/>
    <lineage>
        <taxon>Bacteria</taxon>
        <taxon>Bacillati</taxon>
        <taxon>Bacillota</taxon>
        <taxon>Bacilli</taxon>
        <taxon>Bacillales</taxon>
        <taxon>Staphylococcaceae</taxon>
        <taxon>Staphylococcus</taxon>
    </lineage>
</organism>
<evidence type="ECO:0000313" key="2">
    <source>
        <dbReference type="Proteomes" id="UP000254502"/>
    </source>
</evidence>
<dbReference type="EMBL" id="UHAQ01000003">
    <property type="protein sequence ID" value="SUK82618.1"/>
    <property type="molecule type" value="Genomic_DNA"/>
</dbReference>
<dbReference type="Proteomes" id="UP000254502">
    <property type="component" value="Unassembled WGS sequence"/>
</dbReference>
<keyword evidence="1" id="KW-0132">Cell division</keyword>
<dbReference type="AlphaFoldDB" id="A0A380E1B7"/>
<protein>
    <submittedName>
        <fullName evidence="1">Cell division protein FtsA</fullName>
    </submittedName>
</protein>
<gene>
    <name evidence="1" type="primary">ftsA_4</name>
    <name evidence="1" type="ORF">NCTC5664_02377</name>
</gene>
<reference evidence="1 2" key="1">
    <citation type="submission" date="2018-06" db="EMBL/GenBank/DDBJ databases">
        <authorList>
            <consortium name="Pathogen Informatics"/>
            <person name="Doyle S."/>
        </authorList>
    </citation>
    <scope>NUCLEOTIDE SEQUENCE [LARGE SCALE GENOMIC DNA]</scope>
    <source>
        <strain evidence="1 2">NCTC5664</strain>
    </source>
</reference>
<evidence type="ECO:0000313" key="1">
    <source>
        <dbReference type="EMBL" id="SUK82618.1"/>
    </source>
</evidence>